<sequence length="175" mass="20072">MTIEEWNQWKNKKQPKEDWKDFFLIYHMIHIGFIRQRNLRDRLNATCEKGKYASELVPVKLEMSLIVLCLAKHDRTLLEIRVGIVLYKVLIHIKRKNITPPNPEFKKMKSKSLSSNDANFQLSAPETVKITPSLPSTSISEKPSSKILTETKINDSNVADIQPSSQVQKNANSGI</sequence>
<organism evidence="1 2">
    <name type="scientific">Funneliformis mosseae</name>
    <name type="common">Endomycorrhizal fungus</name>
    <name type="synonym">Glomus mosseae</name>
    <dbReference type="NCBI Taxonomy" id="27381"/>
    <lineage>
        <taxon>Eukaryota</taxon>
        <taxon>Fungi</taxon>
        <taxon>Fungi incertae sedis</taxon>
        <taxon>Mucoromycota</taxon>
        <taxon>Glomeromycotina</taxon>
        <taxon>Glomeromycetes</taxon>
        <taxon>Glomerales</taxon>
        <taxon>Glomeraceae</taxon>
        <taxon>Funneliformis</taxon>
    </lineage>
</organism>
<dbReference type="AlphaFoldDB" id="A0A9N9E8F2"/>
<protein>
    <submittedName>
        <fullName evidence="1">16527_t:CDS:1</fullName>
    </submittedName>
</protein>
<accession>A0A9N9E8F2</accession>
<comment type="caution">
    <text evidence="1">The sequence shown here is derived from an EMBL/GenBank/DDBJ whole genome shotgun (WGS) entry which is preliminary data.</text>
</comment>
<name>A0A9N9E8F2_FUNMO</name>
<dbReference type="Proteomes" id="UP000789375">
    <property type="component" value="Unassembled WGS sequence"/>
</dbReference>
<evidence type="ECO:0000313" key="2">
    <source>
        <dbReference type="Proteomes" id="UP000789375"/>
    </source>
</evidence>
<proteinExistence type="predicted"/>
<reference evidence="1" key="1">
    <citation type="submission" date="2021-06" db="EMBL/GenBank/DDBJ databases">
        <authorList>
            <person name="Kallberg Y."/>
            <person name="Tangrot J."/>
            <person name="Rosling A."/>
        </authorList>
    </citation>
    <scope>NUCLEOTIDE SEQUENCE</scope>
    <source>
        <strain evidence="1">87-6 pot B 2015</strain>
    </source>
</reference>
<dbReference type="EMBL" id="CAJVPP010005402">
    <property type="protein sequence ID" value="CAG8664435.1"/>
    <property type="molecule type" value="Genomic_DNA"/>
</dbReference>
<keyword evidence="2" id="KW-1185">Reference proteome</keyword>
<evidence type="ECO:0000313" key="1">
    <source>
        <dbReference type="EMBL" id="CAG8664435.1"/>
    </source>
</evidence>
<gene>
    <name evidence="1" type="ORF">FMOSSE_LOCUS12095</name>
</gene>